<dbReference type="AlphaFoldDB" id="A0AA38XJE4"/>
<evidence type="ECO:0000256" key="2">
    <source>
        <dbReference type="ARBA" id="ARBA00023002"/>
    </source>
</evidence>
<comment type="similarity">
    <text evidence="1">Belongs to the zinc-containing alcohol dehydrogenase family.</text>
</comment>
<evidence type="ECO:0000313" key="5">
    <source>
        <dbReference type="Proteomes" id="UP001172673"/>
    </source>
</evidence>
<evidence type="ECO:0000256" key="1">
    <source>
        <dbReference type="ARBA" id="ARBA00008072"/>
    </source>
</evidence>
<keyword evidence="2" id="KW-0560">Oxidoreductase</keyword>
<dbReference type="Pfam" id="PF08240">
    <property type="entry name" value="ADH_N"/>
    <property type="match status" value="1"/>
</dbReference>
<dbReference type="InterPro" id="IPR047122">
    <property type="entry name" value="Trans-enoyl_RdTase-like"/>
</dbReference>
<dbReference type="SMART" id="SM00829">
    <property type="entry name" value="PKS_ER"/>
    <property type="match status" value="1"/>
</dbReference>
<proteinExistence type="inferred from homology"/>
<dbReference type="GO" id="GO:0016651">
    <property type="term" value="F:oxidoreductase activity, acting on NAD(P)H"/>
    <property type="evidence" value="ECO:0007669"/>
    <property type="project" value="InterPro"/>
</dbReference>
<sequence length="338" mass="35098">MSLQNSVAWLDGGGKKLRIGPGTIGKPEAGQLLIRNHAVALNPVDGLIQNLGIICQQWPAVLGSDIAGEVVEVGEGVTGFKPGERVVAQALGLVTQRAEDGGFQQYTIVQAHATCPIPDSVRYEDAAVIPLAFSTAVGGLYQDQYLALQLPQLKPEKTDKTILVWSGSSSVGSAAIQLATASGVDVIVTASPKNFGYCKSLGAVEVFDHTDEDIVTKLAAAMRGKKVAGAFDAFASKGSTSKIAEILSRNGGGFIATVEAPPEQLPDNITAKQMYAALVPGTDVGKTLWKDFLPAALASGAYKPAPQAHVVGEGLEAIQLGLDTLKQGVSASKIVVDL</sequence>
<dbReference type="Gene3D" id="3.90.180.10">
    <property type="entry name" value="Medium-chain alcohol dehydrogenases, catalytic domain"/>
    <property type="match status" value="1"/>
</dbReference>
<keyword evidence="5" id="KW-1185">Reference proteome</keyword>
<dbReference type="PANTHER" id="PTHR45348:SF2">
    <property type="entry name" value="ZINC-TYPE ALCOHOL DEHYDROGENASE-LIKE PROTEIN C2E1P3.01"/>
    <property type="match status" value="1"/>
</dbReference>
<accession>A0AA38XJE4</accession>
<protein>
    <recommendedName>
        <fullName evidence="3">Enoyl reductase (ER) domain-containing protein</fullName>
    </recommendedName>
</protein>
<dbReference type="InterPro" id="IPR020843">
    <property type="entry name" value="ER"/>
</dbReference>
<dbReference type="SUPFAM" id="SSF50129">
    <property type="entry name" value="GroES-like"/>
    <property type="match status" value="1"/>
</dbReference>
<dbReference type="InterPro" id="IPR036291">
    <property type="entry name" value="NAD(P)-bd_dom_sf"/>
</dbReference>
<reference evidence="4" key="1">
    <citation type="submission" date="2022-10" db="EMBL/GenBank/DDBJ databases">
        <title>Culturing micro-colonial fungi from biological soil crusts in the Mojave desert and describing Neophaeococcomyces mojavensis, and introducing the new genera and species Taxawa tesnikishii.</title>
        <authorList>
            <person name="Kurbessoian T."/>
            <person name="Stajich J.E."/>
        </authorList>
    </citation>
    <scope>NUCLEOTIDE SEQUENCE</scope>
    <source>
        <strain evidence="4">TK_41</strain>
    </source>
</reference>
<dbReference type="CDD" id="cd08249">
    <property type="entry name" value="enoyl_reductase_like"/>
    <property type="match status" value="1"/>
</dbReference>
<evidence type="ECO:0000259" key="3">
    <source>
        <dbReference type="SMART" id="SM00829"/>
    </source>
</evidence>
<comment type="caution">
    <text evidence="4">The sequence shown here is derived from an EMBL/GenBank/DDBJ whole genome shotgun (WGS) entry which is preliminary data.</text>
</comment>
<name>A0AA38XJE4_9EURO</name>
<dbReference type="PANTHER" id="PTHR45348">
    <property type="entry name" value="HYPOTHETICAL OXIDOREDUCTASE (EUROFUNG)"/>
    <property type="match status" value="1"/>
</dbReference>
<dbReference type="InterPro" id="IPR013149">
    <property type="entry name" value="ADH-like_C"/>
</dbReference>
<dbReference type="Pfam" id="PF00107">
    <property type="entry name" value="ADH_zinc_N"/>
    <property type="match status" value="1"/>
</dbReference>
<dbReference type="EMBL" id="JAPDRK010000003">
    <property type="protein sequence ID" value="KAJ9614590.1"/>
    <property type="molecule type" value="Genomic_DNA"/>
</dbReference>
<dbReference type="Proteomes" id="UP001172673">
    <property type="component" value="Unassembled WGS sequence"/>
</dbReference>
<dbReference type="Gene3D" id="3.40.50.720">
    <property type="entry name" value="NAD(P)-binding Rossmann-like Domain"/>
    <property type="match status" value="1"/>
</dbReference>
<organism evidence="4 5">
    <name type="scientific">Cladophialophora chaetospira</name>
    <dbReference type="NCBI Taxonomy" id="386627"/>
    <lineage>
        <taxon>Eukaryota</taxon>
        <taxon>Fungi</taxon>
        <taxon>Dikarya</taxon>
        <taxon>Ascomycota</taxon>
        <taxon>Pezizomycotina</taxon>
        <taxon>Eurotiomycetes</taxon>
        <taxon>Chaetothyriomycetidae</taxon>
        <taxon>Chaetothyriales</taxon>
        <taxon>Herpotrichiellaceae</taxon>
        <taxon>Cladophialophora</taxon>
    </lineage>
</organism>
<dbReference type="InterPro" id="IPR013154">
    <property type="entry name" value="ADH-like_N"/>
</dbReference>
<dbReference type="SUPFAM" id="SSF51735">
    <property type="entry name" value="NAD(P)-binding Rossmann-fold domains"/>
    <property type="match status" value="1"/>
</dbReference>
<gene>
    <name evidence="4" type="ORF">H2200_002727</name>
</gene>
<evidence type="ECO:0000313" key="4">
    <source>
        <dbReference type="EMBL" id="KAJ9614590.1"/>
    </source>
</evidence>
<feature type="domain" description="Enoyl reductase (ER)" evidence="3">
    <location>
        <begin position="13"/>
        <end position="336"/>
    </location>
</feature>
<dbReference type="InterPro" id="IPR011032">
    <property type="entry name" value="GroES-like_sf"/>
</dbReference>